<evidence type="ECO:0000313" key="9">
    <source>
        <dbReference type="EMBL" id="KAK9519422.1"/>
    </source>
</evidence>
<dbReference type="EMBL" id="JBCEZU010000434">
    <property type="protein sequence ID" value="KAK9519422.1"/>
    <property type="molecule type" value="Genomic_DNA"/>
</dbReference>
<dbReference type="SMART" id="SM01328">
    <property type="entry name" value="zf-3CxxC"/>
    <property type="match status" value="1"/>
</dbReference>
<sequence>MALSQWTPIFQIKANILKQGDSWRLQFDDSLVPNSPNSGWEQYIRNTCARFKCSGCGRSWPSNRVMVVFHMHLSNGQGVVKVRPFRQNCKTCSDAPMEKPSIPPENIDILLENLVEKIRIKCYHEDLGKVNRPFVSMDVKSPHEPDHCEACKQGICTRD</sequence>
<dbReference type="InterPro" id="IPR026096">
    <property type="entry name" value="R-trans_p"/>
</dbReference>
<keyword evidence="7" id="KW-0472">Membrane</keyword>
<evidence type="ECO:0000256" key="6">
    <source>
        <dbReference type="ARBA" id="ARBA00022989"/>
    </source>
</evidence>
<gene>
    <name evidence="9" type="ORF">VZT92_022153</name>
</gene>
<dbReference type="AlphaFoldDB" id="A0AAW1EAY4"/>
<keyword evidence="6" id="KW-1133">Transmembrane helix</keyword>
<dbReference type="Pfam" id="PF13695">
    <property type="entry name" value="Zn_ribbon_3CxxC"/>
    <property type="match status" value="1"/>
</dbReference>
<evidence type="ECO:0000256" key="5">
    <source>
        <dbReference type="ARBA" id="ARBA00022833"/>
    </source>
</evidence>
<dbReference type="GO" id="GO:0016020">
    <property type="term" value="C:membrane"/>
    <property type="evidence" value="ECO:0007669"/>
    <property type="project" value="UniProtKB-SubCell"/>
</dbReference>
<comment type="subcellular location">
    <subcellularLocation>
        <location evidence="1">Membrane</location>
        <topology evidence="1">Single-pass membrane protein</topology>
    </subcellularLocation>
</comment>
<dbReference type="Proteomes" id="UP001488805">
    <property type="component" value="Unassembled WGS sequence"/>
</dbReference>
<accession>A0AAW1EAY4</accession>
<keyword evidence="2" id="KW-0812">Transmembrane</keyword>
<evidence type="ECO:0000313" key="10">
    <source>
        <dbReference type="Proteomes" id="UP001488805"/>
    </source>
</evidence>
<comment type="caution">
    <text evidence="9">The sequence shown here is derived from an EMBL/GenBank/DDBJ whole genome shotgun (WGS) entry which is preliminary data.</text>
</comment>
<keyword evidence="10" id="KW-1185">Reference proteome</keyword>
<proteinExistence type="predicted"/>
<evidence type="ECO:0000256" key="4">
    <source>
        <dbReference type="ARBA" id="ARBA00022771"/>
    </source>
</evidence>
<dbReference type="GO" id="GO:0006612">
    <property type="term" value="P:protein targeting to membrane"/>
    <property type="evidence" value="ECO:0007669"/>
    <property type="project" value="TreeGrafter"/>
</dbReference>
<dbReference type="PANTHER" id="PTHR14402">
    <property type="entry name" value="RECEPTOR TRANSPORTING PROTEIN"/>
    <property type="match status" value="1"/>
</dbReference>
<organism evidence="9 10">
    <name type="scientific">Zoarces viviparus</name>
    <name type="common">Viviparous eelpout</name>
    <name type="synonym">Blennius viviparus</name>
    <dbReference type="NCBI Taxonomy" id="48416"/>
    <lineage>
        <taxon>Eukaryota</taxon>
        <taxon>Metazoa</taxon>
        <taxon>Chordata</taxon>
        <taxon>Craniata</taxon>
        <taxon>Vertebrata</taxon>
        <taxon>Euteleostomi</taxon>
        <taxon>Actinopterygii</taxon>
        <taxon>Neopterygii</taxon>
        <taxon>Teleostei</taxon>
        <taxon>Neoteleostei</taxon>
        <taxon>Acanthomorphata</taxon>
        <taxon>Eupercaria</taxon>
        <taxon>Perciformes</taxon>
        <taxon>Cottioidei</taxon>
        <taxon>Zoarcales</taxon>
        <taxon>Zoarcidae</taxon>
        <taxon>Zoarcinae</taxon>
        <taxon>Zoarces</taxon>
    </lineage>
</organism>
<keyword evidence="5" id="KW-0862">Zinc</keyword>
<name>A0AAW1EAY4_ZOAVI</name>
<dbReference type="GO" id="GO:0008270">
    <property type="term" value="F:zinc ion binding"/>
    <property type="evidence" value="ECO:0007669"/>
    <property type="project" value="UniProtKB-KW"/>
</dbReference>
<evidence type="ECO:0000256" key="7">
    <source>
        <dbReference type="ARBA" id="ARBA00023136"/>
    </source>
</evidence>
<evidence type="ECO:0000259" key="8">
    <source>
        <dbReference type="SMART" id="SM01328"/>
    </source>
</evidence>
<keyword evidence="4" id="KW-0863">Zinc-finger</keyword>
<keyword evidence="3" id="KW-0479">Metal-binding</keyword>
<feature type="domain" description="3CxxC-type" evidence="8">
    <location>
        <begin position="46"/>
        <end position="154"/>
    </location>
</feature>
<protein>
    <recommendedName>
        <fullName evidence="8">3CxxC-type domain-containing protein</fullName>
    </recommendedName>
</protein>
<evidence type="ECO:0000256" key="1">
    <source>
        <dbReference type="ARBA" id="ARBA00004167"/>
    </source>
</evidence>
<dbReference type="GO" id="GO:0051205">
    <property type="term" value="P:protein insertion into membrane"/>
    <property type="evidence" value="ECO:0007669"/>
    <property type="project" value="TreeGrafter"/>
</dbReference>
<dbReference type="GO" id="GO:0031849">
    <property type="term" value="F:olfactory receptor binding"/>
    <property type="evidence" value="ECO:0007669"/>
    <property type="project" value="TreeGrafter"/>
</dbReference>
<evidence type="ECO:0000256" key="2">
    <source>
        <dbReference type="ARBA" id="ARBA00022692"/>
    </source>
</evidence>
<reference evidence="9 10" key="1">
    <citation type="journal article" date="2024" name="Genome Biol. Evol.">
        <title>Chromosome-level genome assembly of the viviparous eelpout Zoarces viviparus.</title>
        <authorList>
            <person name="Fuhrmann N."/>
            <person name="Brasseur M.V."/>
            <person name="Bakowski C.E."/>
            <person name="Podsiadlowski L."/>
            <person name="Prost S."/>
            <person name="Krehenwinkel H."/>
            <person name="Mayer C."/>
        </authorList>
    </citation>
    <scope>NUCLEOTIDE SEQUENCE [LARGE SCALE GENOMIC DNA]</scope>
    <source>
        <strain evidence="9">NO-MEL_2022_Ind0_liver</strain>
    </source>
</reference>
<evidence type="ECO:0000256" key="3">
    <source>
        <dbReference type="ARBA" id="ARBA00022723"/>
    </source>
</evidence>
<dbReference type="PANTHER" id="PTHR14402:SF8">
    <property type="entry name" value="RECEPTOR-TRANSPORTING PROTEIN 4"/>
    <property type="match status" value="1"/>
</dbReference>
<dbReference type="InterPro" id="IPR027377">
    <property type="entry name" value="ZAR1/RTP1-5-like_Znf-3CxxC"/>
</dbReference>